<protein>
    <submittedName>
        <fullName evidence="1">Alpha-L-fucosidase</fullName>
    </submittedName>
</protein>
<name>A0A1K1YC83_STRAR</name>
<proteinExistence type="predicted"/>
<dbReference type="RefSeq" id="WP_072484785.1">
    <property type="nucleotide sequence ID" value="NZ_CP108276.1"/>
</dbReference>
<dbReference type="Proteomes" id="UP000181909">
    <property type="component" value="Unassembled WGS sequence"/>
</dbReference>
<sequence>MALESPQPVTFDRIVLQEDITRGQRVESFAVDVWDRTTRKTAVRAGTIGYKRIEYLSAPVTSSKVRLRVLGARANPHMAKLGLSKAS</sequence>
<organism evidence="1 2">
    <name type="scientific">Streptomyces atratus</name>
    <dbReference type="NCBI Taxonomy" id="1893"/>
    <lineage>
        <taxon>Bacteria</taxon>
        <taxon>Bacillati</taxon>
        <taxon>Actinomycetota</taxon>
        <taxon>Actinomycetes</taxon>
        <taxon>Kitasatosporales</taxon>
        <taxon>Streptomycetaceae</taxon>
        <taxon>Streptomyces</taxon>
    </lineage>
</organism>
<accession>A0A1K1YC83</accession>
<reference evidence="1 2" key="1">
    <citation type="submission" date="2016-11" db="EMBL/GenBank/DDBJ databases">
        <authorList>
            <person name="Jaros S."/>
            <person name="Januszkiewicz K."/>
            <person name="Wedrychowicz H."/>
        </authorList>
    </citation>
    <scope>NUCLEOTIDE SEQUENCE [LARGE SCALE GENOMIC DNA]</scope>
    <source>
        <strain evidence="1 2">OK807</strain>
    </source>
</reference>
<evidence type="ECO:0000313" key="2">
    <source>
        <dbReference type="Proteomes" id="UP000181909"/>
    </source>
</evidence>
<gene>
    <name evidence="1" type="ORF">SAMN02787144_1004223</name>
</gene>
<dbReference type="STRING" id="1893.SAMN02787144_1004223"/>
<dbReference type="Gene3D" id="2.60.120.260">
    <property type="entry name" value="Galactose-binding domain-like"/>
    <property type="match status" value="1"/>
</dbReference>
<evidence type="ECO:0000313" key="1">
    <source>
        <dbReference type="EMBL" id="SFX59634.1"/>
    </source>
</evidence>
<dbReference type="OrthoDB" id="5526311at2"/>
<dbReference type="EMBL" id="FPJO01000004">
    <property type="protein sequence ID" value="SFX59634.1"/>
    <property type="molecule type" value="Genomic_DNA"/>
</dbReference>
<dbReference type="AlphaFoldDB" id="A0A1K1YC83"/>